<accession>A0A9R1V1K6</accession>
<dbReference type="Proteomes" id="UP000235145">
    <property type="component" value="Unassembled WGS sequence"/>
</dbReference>
<reference evidence="2 3" key="1">
    <citation type="journal article" date="2017" name="Nat. Commun.">
        <title>Genome assembly with in vitro proximity ligation data and whole-genome triplication in lettuce.</title>
        <authorList>
            <person name="Reyes-Chin-Wo S."/>
            <person name="Wang Z."/>
            <person name="Yang X."/>
            <person name="Kozik A."/>
            <person name="Arikit S."/>
            <person name="Song C."/>
            <person name="Xia L."/>
            <person name="Froenicke L."/>
            <person name="Lavelle D.O."/>
            <person name="Truco M.J."/>
            <person name="Xia R."/>
            <person name="Zhu S."/>
            <person name="Xu C."/>
            <person name="Xu H."/>
            <person name="Xu X."/>
            <person name="Cox K."/>
            <person name="Korf I."/>
            <person name="Meyers B.C."/>
            <person name="Michelmore R.W."/>
        </authorList>
    </citation>
    <scope>NUCLEOTIDE SEQUENCE [LARGE SCALE GENOMIC DNA]</scope>
    <source>
        <strain evidence="3">cv. Salinas</strain>
        <tissue evidence="2">Seedlings</tissue>
    </source>
</reference>
<evidence type="ECO:0000313" key="2">
    <source>
        <dbReference type="EMBL" id="KAJ0196556.1"/>
    </source>
</evidence>
<proteinExistence type="predicted"/>
<evidence type="ECO:0000313" key="3">
    <source>
        <dbReference type="Proteomes" id="UP000235145"/>
    </source>
</evidence>
<feature type="domain" description="Reverse transcriptase zinc-binding" evidence="1">
    <location>
        <begin position="155"/>
        <end position="226"/>
    </location>
</feature>
<dbReference type="Pfam" id="PF13966">
    <property type="entry name" value="zf-RVT"/>
    <property type="match status" value="1"/>
</dbReference>
<protein>
    <recommendedName>
        <fullName evidence="1">Reverse transcriptase zinc-binding domain-containing protein</fullName>
    </recommendedName>
</protein>
<dbReference type="EMBL" id="NBSK02000007">
    <property type="protein sequence ID" value="KAJ0196556.1"/>
    <property type="molecule type" value="Genomic_DNA"/>
</dbReference>
<gene>
    <name evidence="2" type="ORF">LSAT_V11C700356620</name>
</gene>
<organism evidence="2 3">
    <name type="scientific">Lactuca sativa</name>
    <name type="common">Garden lettuce</name>
    <dbReference type="NCBI Taxonomy" id="4236"/>
    <lineage>
        <taxon>Eukaryota</taxon>
        <taxon>Viridiplantae</taxon>
        <taxon>Streptophyta</taxon>
        <taxon>Embryophyta</taxon>
        <taxon>Tracheophyta</taxon>
        <taxon>Spermatophyta</taxon>
        <taxon>Magnoliopsida</taxon>
        <taxon>eudicotyledons</taxon>
        <taxon>Gunneridae</taxon>
        <taxon>Pentapetalae</taxon>
        <taxon>asterids</taxon>
        <taxon>campanulids</taxon>
        <taxon>Asterales</taxon>
        <taxon>Asteraceae</taxon>
        <taxon>Cichorioideae</taxon>
        <taxon>Cichorieae</taxon>
        <taxon>Lactucinae</taxon>
        <taxon>Lactuca</taxon>
    </lineage>
</organism>
<comment type="caution">
    <text evidence="2">The sequence shown here is derived from an EMBL/GenBank/DDBJ whole genome shotgun (WGS) entry which is preliminary data.</text>
</comment>
<keyword evidence="3" id="KW-1185">Reference proteome</keyword>
<evidence type="ECO:0000259" key="1">
    <source>
        <dbReference type="Pfam" id="PF13966"/>
    </source>
</evidence>
<dbReference type="InterPro" id="IPR026960">
    <property type="entry name" value="RVT-Znf"/>
</dbReference>
<name>A0A9R1V1K6_LACSA</name>
<sequence>MLDPGELAELFSLNEIVLSMQTSNGPDTWKLRLSNDGIFHIQDLRHLINMKVTRRIQNPTVWIRLAPLNVICFVWRSFLDMIPTSVALANTGVINTYPRNTGRVMLDPGELAELFSLNEIVLSMQTSNGPDTWKLRLSNDGIFHIQDLRHLINMKVTRRIQNPTVWIRLAPLNVICFVWRSFLDMIPTSVALAKRKVNILNTFFHHCDDGLDDSNHSFLLCPFSNVVLWGSLPNGGDVQKNAKFFLPSSTDSYGVLYSVNSIIVLVFNWVKYKGCYGNCNWGVWCCNPFDIL</sequence>
<dbReference type="AlphaFoldDB" id="A0A9R1V1K6"/>